<dbReference type="EMBL" id="UZAJ01018125">
    <property type="protein sequence ID" value="VDO81231.1"/>
    <property type="molecule type" value="Genomic_DNA"/>
</dbReference>
<organism evidence="3">
    <name type="scientific">Onchocerca flexuosa</name>
    <dbReference type="NCBI Taxonomy" id="387005"/>
    <lineage>
        <taxon>Eukaryota</taxon>
        <taxon>Metazoa</taxon>
        <taxon>Ecdysozoa</taxon>
        <taxon>Nematoda</taxon>
        <taxon>Chromadorea</taxon>
        <taxon>Rhabditida</taxon>
        <taxon>Spirurina</taxon>
        <taxon>Spiruromorpha</taxon>
        <taxon>Filarioidea</taxon>
        <taxon>Onchocercidae</taxon>
        <taxon>Onchocerca</taxon>
    </lineage>
</organism>
<gene>
    <name evidence="1" type="ORF">OFLC_LOCUS12026</name>
</gene>
<protein>
    <submittedName>
        <fullName evidence="3">Transcriptional regulator</fullName>
    </submittedName>
</protein>
<dbReference type="AlphaFoldDB" id="A0A183HX12"/>
<accession>A0A183HX12</accession>
<evidence type="ECO:0000313" key="1">
    <source>
        <dbReference type="EMBL" id="VDO81231.1"/>
    </source>
</evidence>
<evidence type="ECO:0000313" key="3">
    <source>
        <dbReference type="WBParaSite" id="OFLC_0001202401-mRNA-1"/>
    </source>
</evidence>
<dbReference type="Proteomes" id="UP000267606">
    <property type="component" value="Unassembled WGS sequence"/>
</dbReference>
<evidence type="ECO:0000313" key="2">
    <source>
        <dbReference type="Proteomes" id="UP000267606"/>
    </source>
</evidence>
<keyword evidence="2" id="KW-1185">Reference proteome</keyword>
<proteinExistence type="predicted"/>
<reference evidence="1 2" key="2">
    <citation type="submission" date="2018-11" db="EMBL/GenBank/DDBJ databases">
        <authorList>
            <consortium name="Pathogen Informatics"/>
        </authorList>
    </citation>
    <scope>NUCLEOTIDE SEQUENCE [LARGE SCALE GENOMIC DNA]</scope>
</reference>
<dbReference type="WBParaSite" id="OFLC_0001202401-mRNA-1">
    <property type="protein sequence ID" value="OFLC_0001202401-mRNA-1"/>
    <property type="gene ID" value="OFLC_0001202401"/>
</dbReference>
<name>A0A183HX12_9BILA</name>
<reference evidence="3" key="1">
    <citation type="submission" date="2016-06" db="UniProtKB">
        <authorList>
            <consortium name="WormBaseParasite"/>
        </authorList>
    </citation>
    <scope>IDENTIFICATION</scope>
</reference>
<sequence>MGSLMNLKVNCFVPLSHRENEMLRQKKLLKRLVPY</sequence>